<evidence type="ECO:0000313" key="2">
    <source>
        <dbReference type="Proteomes" id="UP001432146"/>
    </source>
</evidence>
<comment type="caution">
    <text evidence="1">The sequence shown here is derived from an EMBL/GenBank/DDBJ whole genome shotgun (WGS) entry which is preliminary data.</text>
</comment>
<dbReference type="Proteomes" id="UP001432146">
    <property type="component" value="Unassembled WGS sequence"/>
</dbReference>
<reference evidence="1 2" key="1">
    <citation type="submission" date="2024-05" db="EMBL/GenBank/DDBJ databases">
        <title>The nuclear and mitochondrial genome assemblies of Tetragonisca angustula (Apidae: Meliponini), a tiny yet remarkable pollinator in the Neotropics.</title>
        <authorList>
            <person name="Ferrari R."/>
            <person name="Ricardo P.C."/>
            <person name="Dias F.C."/>
            <person name="Araujo N.S."/>
            <person name="Soares D.O."/>
            <person name="Zhou Q.-S."/>
            <person name="Zhu C.-D."/>
            <person name="Coutinho L."/>
            <person name="Airas M.C."/>
            <person name="Batista T.M."/>
        </authorList>
    </citation>
    <scope>NUCLEOTIDE SEQUENCE [LARGE SCALE GENOMIC DNA]</scope>
    <source>
        <strain evidence="1">ASF017062</strain>
        <tissue evidence="1">Abdomen</tissue>
    </source>
</reference>
<organism evidence="1 2">
    <name type="scientific">Tetragonisca angustula</name>
    <dbReference type="NCBI Taxonomy" id="166442"/>
    <lineage>
        <taxon>Eukaryota</taxon>
        <taxon>Metazoa</taxon>
        <taxon>Ecdysozoa</taxon>
        <taxon>Arthropoda</taxon>
        <taxon>Hexapoda</taxon>
        <taxon>Insecta</taxon>
        <taxon>Pterygota</taxon>
        <taxon>Neoptera</taxon>
        <taxon>Endopterygota</taxon>
        <taxon>Hymenoptera</taxon>
        <taxon>Apocrita</taxon>
        <taxon>Aculeata</taxon>
        <taxon>Apoidea</taxon>
        <taxon>Anthophila</taxon>
        <taxon>Apidae</taxon>
        <taxon>Tetragonisca</taxon>
    </lineage>
</organism>
<sequence length="180" mass="19016">MCSHKEGLFVLMRFLVERYLFSTNVNAGHPKTLRMLTVTIYKDRPVDFLIVTSLSNLEEVAGSSIKSGNMKTVLIFVAVLASTLAYPAYPSNPDDDGVQVLDVAQVPLARNVRDANPEPHHFGHFGGFGRFGGIGGFGGFGGFRPYGYGGGSSAHAGSISSPFGSASFASAKAGGFGYGR</sequence>
<accession>A0AAW1A998</accession>
<protein>
    <recommendedName>
        <fullName evidence="3">Glycine-rich protein</fullName>
    </recommendedName>
</protein>
<dbReference type="AlphaFoldDB" id="A0AAW1A998"/>
<name>A0AAW1A998_9HYME</name>
<keyword evidence="2" id="KW-1185">Reference proteome</keyword>
<evidence type="ECO:0008006" key="3">
    <source>
        <dbReference type="Google" id="ProtNLM"/>
    </source>
</evidence>
<proteinExistence type="predicted"/>
<gene>
    <name evidence="1" type="ORF">QLX08_002758</name>
</gene>
<evidence type="ECO:0000313" key="1">
    <source>
        <dbReference type="EMBL" id="KAK9306559.1"/>
    </source>
</evidence>
<dbReference type="EMBL" id="JAWNGG020000038">
    <property type="protein sequence ID" value="KAK9306559.1"/>
    <property type="molecule type" value="Genomic_DNA"/>
</dbReference>